<protein>
    <recommendedName>
        <fullName evidence="7">Gfo/Idh/MocA-like oxidoreductase N-terminal domain-containing protein</fullName>
    </recommendedName>
</protein>
<evidence type="ECO:0000259" key="3">
    <source>
        <dbReference type="Pfam" id="PF01408"/>
    </source>
</evidence>
<dbReference type="GO" id="GO:0000166">
    <property type="term" value="F:nucleotide binding"/>
    <property type="evidence" value="ECO:0007669"/>
    <property type="project" value="InterPro"/>
</dbReference>
<dbReference type="InterPro" id="IPR051317">
    <property type="entry name" value="Gfo/Idh/MocA_oxidoreduct"/>
</dbReference>
<evidence type="ECO:0008006" key="7">
    <source>
        <dbReference type="Google" id="ProtNLM"/>
    </source>
</evidence>
<accession>A0A3M2SD96</accession>
<dbReference type="InterPro" id="IPR055170">
    <property type="entry name" value="GFO_IDH_MocA-like_dom"/>
</dbReference>
<dbReference type="OrthoDB" id="2129491at2759"/>
<name>A0A3M2SD96_9HYPO</name>
<organism evidence="5 6">
    <name type="scientific">Fusarium kuroshium</name>
    <dbReference type="NCBI Taxonomy" id="2010991"/>
    <lineage>
        <taxon>Eukaryota</taxon>
        <taxon>Fungi</taxon>
        <taxon>Dikarya</taxon>
        <taxon>Ascomycota</taxon>
        <taxon>Pezizomycotina</taxon>
        <taxon>Sordariomycetes</taxon>
        <taxon>Hypocreomycetidae</taxon>
        <taxon>Hypocreales</taxon>
        <taxon>Nectriaceae</taxon>
        <taxon>Fusarium</taxon>
        <taxon>Fusarium solani species complex</taxon>
    </lineage>
</organism>
<keyword evidence="2" id="KW-0560">Oxidoreductase</keyword>
<feature type="domain" description="Gfo/Idh/MocA-like oxidoreductase N-terminal" evidence="3">
    <location>
        <begin position="4"/>
        <end position="130"/>
    </location>
</feature>
<proteinExistence type="inferred from homology"/>
<evidence type="ECO:0000256" key="1">
    <source>
        <dbReference type="ARBA" id="ARBA00010928"/>
    </source>
</evidence>
<reference evidence="5 6" key="1">
    <citation type="submission" date="2017-06" db="EMBL/GenBank/DDBJ databases">
        <title>Comparative genomic analysis of Ambrosia Fusariam Clade fungi.</title>
        <authorList>
            <person name="Stajich J.E."/>
            <person name="Carrillo J."/>
            <person name="Kijimoto T."/>
            <person name="Eskalen A."/>
            <person name="O'Donnell K."/>
            <person name="Kasson M."/>
        </authorList>
    </citation>
    <scope>NUCLEOTIDE SEQUENCE [LARGE SCALE GENOMIC DNA]</scope>
    <source>
        <strain evidence="5">UCR3666</strain>
    </source>
</reference>
<comment type="caution">
    <text evidence="5">The sequence shown here is derived from an EMBL/GenBank/DDBJ whole genome shotgun (WGS) entry which is preliminary data.</text>
</comment>
<sequence>MAPIRVGLVGYRFSAKVFHLPYILPNPDFQIYAVLQRTAAPAPGEEFPGFGHCTVDFPDVKHYRTAEDFFADPKIELVIICTRVHQEFIERGLEAGKHVVVEKPFVTASDIADRLIQLANEKQKILTVFHNRRFDNDFRTLQYLMSKDALGDVMEAEIHFDVASAPWINSWDRQEYKPGEGMTFGLGCHTIDQALLLFGRPESVTGFLRSTRGIESDIDDTFTIVLQYSGRHKNLVVTIKTAVVTHMKHQLKYLVRGTKGSYLKFGTDPQESQAIAAPGKPAIDDKFGVEDESLWGTLTTTDEFDASCQRFDEDSQLYIAKAIRGEAEIYVKAETARDGLRVIELARESHTKGCAMRFS</sequence>
<dbReference type="Gene3D" id="3.40.50.720">
    <property type="entry name" value="NAD(P)-binding Rossmann-like Domain"/>
    <property type="match status" value="1"/>
</dbReference>
<keyword evidence="6" id="KW-1185">Reference proteome</keyword>
<dbReference type="SUPFAM" id="SSF51735">
    <property type="entry name" value="NAD(P)-binding Rossmann-fold domains"/>
    <property type="match status" value="1"/>
</dbReference>
<feature type="domain" description="GFO/IDH/MocA-like oxidoreductase" evidence="4">
    <location>
        <begin position="138"/>
        <end position="262"/>
    </location>
</feature>
<dbReference type="PANTHER" id="PTHR43708:SF5">
    <property type="entry name" value="CONSERVED EXPRESSED OXIDOREDUCTASE (EUROFUNG)-RELATED"/>
    <property type="match status" value="1"/>
</dbReference>
<dbReference type="AlphaFoldDB" id="A0A3M2SD96"/>
<dbReference type="PANTHER" id="PTHR43708">
    <property type="entry name" value="CONSERVED EXPRESSED OXIDOREDUCTASE (EUROFUNG)"/>
    <property type="match status" value="1"/>
</dbReference>
<evidence type="ECO:0000256" key="2">
    <source>
        <dbReference type="ARBA" id="ARBA00023002"/>
    </source>
</evidence>
<dbReference type="InterPro" id="IPR000683">
    <property type="entry name" value="Gfo/Idh/MocA-like_OxRdtase_N"/>
</dbReference>
<dbReference type="Pfam" id="PF01408">
    <property type="entry name" value="GFO_IDH_MocA"/>
    <property type="match status" value="1"/>
</dbReference>
<comment type="similarity">
    <text evidence="1">Belongs to the Gfo/Idh/MocA family.</text>
</comment>
<gene>
    <name evidence="5" type="ORF">CDV36_004767</name>
</gene>
<evidence type="ECO:0000259" key="4">
    <source>
        <dbReference type="Pfam" id="PF22725"/>
    </source>
</evidence>
<dbReference type="EMBL" id="NKUJ01000062">
    <property type="protein sequence ID" value="RMJ15547.1"/>
    <property type="molecule type" value="Genomic_DNA"/>
</dbReference>
<dbReference type="InterPro" id="IPR036291">
    <property type="entry name" value="NAD(P)-bd_dom_sf"/>
</dbReference>
<dbReference type="Proteomes" id="UP000277212">
    <property type="component" value="Unassembled WGS sequence"/>
</dbReference>
<evidence type="ECO:0000313" key="6">
    <source>
        <dbReference type="Proteomes" id="UP000277212"/>
    </source>
</evidence>
<dbReference type="GO" id="GO:0016491">
    <property type="term" value="F:oxidoreductase activity"/>
    <property type="evidence" value="ECO:0007669"/>
    <property type="project" value="UniProtKB-KW"/>
</dbReference>
<dbReference type="Pfam" id="PF22725">
    <property type="entry name" value="GFO_IDH_MocA_C3"/>
    <property type="match status" value="1"/>
</dbReference>
<dbReference type="Gene3D" id="3.30.360.10">
    <property type="entry name" value="Dihydrodipicolinate Reductase, domain 2"/>
    <property type="match status" value="1"/>
</dbReference>
<evidence type="ECO:0000313" key="5">
    <source>
        <dbReference type="EMBL" id="RMJ15547.1"/>
    </source>
</evidence>
<dbReference type="STRING" id="2010991.A0A3M2SD96"/>